<feature type="domain" description="LysM" evidence="1">
    <location>
        <begin position="277"/>
        <end position="324"/>
    </location>
</feature>
<dbReference type="InterPro" id="IPR017592">
    <property type="entry name" value="Pilus_assmbl_Flp-typ_CpaB"/>
</dbReference>
<dbReference type="SMART" id="SM00858">
    <property type="entry name" value="SAF"/>
    <property type="match status" value="1"/>
</dbReference>
<evidence type="ECO:0000313" key="2">
    <source>
        <dbReference type="EMBL" id="MDH8677311.1"/>
    </source>
</evidence>
<dbReference type="Gene3D" id="3.10.350.10">
    <property type="entry name" value="LysM domain"/>
    <property type="match status" value="1"/>
</dbReference>
<evidence type="ECO:0000259" key="1">
    <source>
        <dbReference type="PROSITE" id="PS51782"/>
    </source>
</evidence>
<dbReference type="NCBIfam" id="TIGR03177">
    <property type="entry name" value="pilus_cpaB"/>
    <property type="match status" value="1"/>
</dbReference>
<sequence length="336" mass="37115">MKKSNKGIFLVAFLLALLGAGALYVYLRSIEPPAVAEIRTTGIVVASTEIQARTQISLEMLKVIEVPEQGVVGTPYKTPNDIVGKYAKESIYEGQQIHPNAIIDNVSDELTLNINGSNRAVTINVSELTGVNGLIKPGDFVDIILFLPQTSENNRIRPDIAKLFLQNVEVLAINKNTIRENAKLANSENSDVGSYYVTLSVPVMDVEMLVLAKDIGTVELALRPLEGDYIYVTEGAIWQELLLNDMNQMKDMAPEYGIIGTDTDPNIASEYEYDKYIYYVVQFGDTLKSISTKFYGEESYYSLLQQVNRIDDVDMILTGTGIKIPVLKKEGVGDGN</sequence>
<dbReference type="InterPro" id="IPR018392">
    <property type="entry name" value="LysM"/>
</dbReference>
<keyword evidence="3" id="KW-1185">Reference proteome</keyword>
<reference evidence="2 3" key="1">
    <citation type="submission" date="2023-04" db="EMBL/GenBank/DDBJ databases">
        <title>Fusibacter bizertensis strain WBS, isolated from littoral bottom sediments of the Arctic seas - biochemical and genomic analysis.</title>
        <authorList>
            <person name="Brioukhanov A.L."/>
        </authorList>
    </citation>
    <scope>NUCLEOTIDE SEQUENCE [LARGE SCALE GENOMIC DNA]</scope>
    <source>
        <strain evidence="2 3">WBS</strain>
    </source>
</reference>
<dbReference type="SUPFAM" id="SSF51269">
    <property type="entry name" value="AFP III-like domain"/>
    <property type="match status" value="1"/>
</dbReference>
<gene>
    <name evidence="2" type="primary">cpaB</name>
    <name evidence="2" type="ORF">QE109_04080</name>
</gene>
<dbReference type="Pfam" id="PF01476">
    <property type="entry name" value="LysM"/>
    <property type="match status" value="1"/>
</dbReference>
<dbReference type="Pfam" id="PF16976">
    <property type="entry name" value="RcpC"/>
    <property type="match status" value="1"/>
</dbReference>
<name>A0ABT6NA72_9FIRM</name>
<proteinExistence type="predicted"/>
<dbReference type="CDD" id="cd11614">
    <property type="entry name" value="SAF_CpaB_FlgA_like"/>
    <property type="match status" value="1"/>
</dbReference>
<dbReference type="SMART" id="SM00257">
    <property type="entry name" value="LysM"/>
    <property type="match status" value="1"/>
</dbReference>
<dbReference type="PROSITE" id="PS51782">
    <property type="entry name" value="LYSM"/>
    <property type="match status" value="1"/>
</dbReference>
<dbReference type="Gene3D" id="3.90.1210.10">
    <property type="entry name" value="Antifreeze-like/N-acetylneuraminic acid synthase C-terminal domain"/>
    <property type="match status" value="1"/>
</dbReference>
<accession>A0ABT6NA72</accession>
<protein>
    <submittedName>
        <fullName evidence="2">Flp pilus assembly protein CpaB</fullName>
    </submittedName>
</protein>
<dbReference type="Pfam" id="PF08666">
    <property type="entry name" value="SAF"/>
    <property type="match status" value="1"/>
</dbReference>
<dbReference type="InterPro" id="IPR036779">
    <property type="entry name" value="LysM_dom_sf"/>
</dbReference>
<dbReference type="InterPro" id="IPR013974">
    <property type="entry name" value="SAF"/>
</dbReference>
<organism evidence="2 3">
    <name type="scientific">Fusibacter bizertensis</name>
    <dbReference type="NCBI Taxonomy" id="1488331"/>
    <lineage>
        <taxon>Bacteria</taxon>
        <taxon>Bacillati</taxon>
        <taxon>Bacillota</taxon>
        <taxon>Clostridia</taxon>
        <taxon>Eubacteriales</taxon>
        <taxon>Eubacteriales Family XII. Incertae Sedis</taxon>
        <taxon>Fusibacter</taxon>
    </lineage>
</organism>
<comment type="caution">
    <text evidence="2">The sequence shown here is derived from an EMBL/GenBank/DDBJ whole genome shotgun (WGS) entry which is preliminary data.</text>
</comment>
<dbReference type="RefSeq" id="WP_281093122.1">
    <property type="nucleotide sequence ID" value="NZ_JARYZI010000002.1"/>
</dbReference>
<dbReference type="InterPro" id="IPR036732">
    <property type="entry name" value="AFP_Neu5c_C_sf"/>
</dbReference>
<dbReference type="SUPFAM" id="SSF54106">
    <property type="entry name" value="LysM domain"/>
    <property type="match status" value="1"/>
</dbReference>
<dbReference type="CDD" id="cd00118">
    <property type="entry name" value="LysM"/>
    <property type="match status" value="1"/>
</dbReference>
<dbReference type="EMBL" id="JARYZI010000002">
    <property type="protein sequence ID" value="MDH8677311.1"/>
    <property type="molecule type" value="Genomic_DNA"/>
</dbReference>
<dbReference type="Proteomes" id="UP001158045">
    <property type="component" value="Unassembled WGS sequence"/>
</dbReference>
<dbReference type="InterPro" id="IPR031571">
    <property type="entry name" value="RcpC_dom"/>
</dbReference>
<evidence type="ECO:0000313" key="3">
    <source>
        <dbReference type="Proteomes" id="UP001158045"/>
    </source>
</evidence>